<dbReference type="RefSeq" id="WP_133876002.1">
    <property type="nucleotide sequence ID" value="NZ_BOMD01000112.1"/>
</dbReference>
<gene>
    <name evidence="2" type="ORF">C8E87_5828</name>
</gene>
<keyword evidence="3" id="KW-1185">Reference proteome</keyword>
<reference evidence="2 3" key="1">
    <citation type="submission" date="2019-03" db="EMBL/GenBank/DDBJ databases">
        <title>Sequencing the genomes of 1000 actinobacteria strains.</title>
        <authorList>
            <person name="Klenk H.-P."/>
        </authorList>
    </citation>
    <scope>NUCLEOTIDE SEQUENCE [LARGE SCALE GENOMIC DNA]</scope>
    <source>
        <strain evidence="2 3">DSM 43805</strain>
    </source>
</reference>
<proteinExistence type="predicted"/>
<dbReference type="Pfam" id="PF02036">
    <property type="entry name" value="SCP2"/>
    <property type="match status" value="1"/>
</dbReference>
<dbReference type="InterPro" id="IPR036527">
    <property type="entry name" value="SCP2_sterol-bd_dom_sf"/>
</dbReference>
<organism evidence="2 3">
    <name type="scientific">Paractinoplanes brasiliensis</name>
    <dbReference type="NCBI Taxonomy" id="52695"/>
    <lineage>
        <taxon>Bacteria</taxon>
        <taxon>Bacillati</taxon>
        <taxon>Actinomycetota</taxon>
        <taxon>Actinomycetes</taxon>
        <taxon>Micromonosporales</taxon>
        <taxon>Micromonosporaceae</taxon>
        <taxon>Paractinoplanes</taxon>
    </lineage>
</organism>
<dbReference type="AlphaFoldDB" id="A0A4R6K480"/>
<feature type="domain" description="SCP2" evidence="1">
    <location>
        <begin position="53"/>
        <end position="144"/>
    </location>
</feature>
<sequence>MLIDQADPAVMDPLAFARVVKATPTDVLRRVMSGERRTPILAELVRRMPDVFRPDRAAGHTAVVHWRVGGRADGGLDVYELVIADGACSVSPTADGQPQLVLTLDAVDFLRMLTGNANAVALVMRGRLRSKGDLVLTAKLPGFFEPPRP</sequence>
<dbReference type="InterPro" id="IPR003033">
    <property type="entry name" value="SCP2_sterol-bd_dom"/>
</dbReference>
<dbReference type="SUPFAM" id="SSF55718">
    <property type="entry name" value="SCP-like"/>
    <property type="match status" value="1"/>
</dbReference>
<dbReference type="Gene3D" id="3.30.1050.10">
    <property type="entry name" value="SCP2 sterol-binding domain"/>
    <property type="match status" value="1"/>
</dbReference>
<comment type="caution">
    <text evidence="2">The sequence shown here is derived from an EMBL/GenBank/DDBJ whole genome shotgun (WGS) entry which is preliminary data.</text>
</comment>
<dbReference type="EMBL" id="SNWR01000001">
    <property type="protein sequence ID" value="TDO42065.1"/>
    <property type="molecule type" value="Genomic_DNA"/>
</dbReference>
<dbReference type="OrthoDB" id="5243187at2"/>
<dbReference type="Proteomes" id="UP000294901">
    <property type="component" value="Unassembled WGS sequence"/>
</dbReference>
<evidence type="ECO:0000313" key="3">
    <source>
        <dbReference type="Proteomes" id="UP000294901"/>
    </source>
</evidence>
<evidence type="ECO:0000259" key="1">
    <source>
        <dbReference type="Pfam" id="PF02036"/>
    </source>
</evidence>
<evidence type="ECO:0000313" key="2">
    <source>
        <dbReference type="EMBL" id="TDO42065.1"/>
    </source>
</evidence>
<accession>A0A4R6K480</accession>
<name>A0A4R6K480_9ACTN</name>
<protein>
    <submittedName>
        <fullName evidence="2">SCP-2 sterol transfer family protein</fullName>
    </submittedName>
</protein>